<proteinExistence type="inferred from homology"/>
<organism evidence="16 17">
    <name type="scientific">Thiohalobacter thiocyanaticus</name>
    <dbReference type="NCBI Taxonomy" id="585455"/>
    <lineage>
        <taxon>Bacteria</taxon>
        <taxon>Pseudomonadati</taxon>
        <taxon>Pseudomonadota</taxon>
        <taxon>Gammaproteobacteria</taxon>
        <taxon>Thiohalobacterales</taxon>
        <taxon>Thiohalobacteraceae</taxon>
        <taxon>Thiohalobacter</taxon>
    </lineage>
</organism>
<dbReference type="InterPro" id="IPR022813">
    <property type="entry name" value="SecD/SecF_arch_bac"/>
</dbReference>
<evidence type="ECO:0000259" key="13">
    <source>
        <dbReference type="Pfam" id="PF13721"/>
    </source>
</evidence>
<comment type="subcellular location">
    <subcellularLocation>
        <location evidence="1 11">Cell membrane</location>
        <topology evidence="1 11">Multi-pass membrane protein</topology>
    </subcellularLocation>
</comment>
<accession>A0A1Z4VR13</accession>
<keyword evidence="6 11" id="KW-1133">Transmembrane helix</keyword>
<gene>
    <name evidence="11" type="primary">secD</name>
    <name evidence="16" type="ORF">FOKN1_1528</name>
</gene>
<evidence type="ECO:0000259" key="15">
    <source>
        <dbReference type="Pfam" id="PF22599"/>
    </source>
</evidence>
<name>A0A1Z4VR13_9GAMM</name>
<evidence type="ECO:0000256" key="1">
    <source>
        <dbReference type="ARBA" id="ARBA00004651"/>
    </source>
</evidence>
<dbReference type="Pfam" id="PF13721">
    <property type="entry name" value="SecD-TM1"/>
    <property type="match status" value="1"/>
</dbReference>
<dbReference type="RefSeq" id="WP_096366070.1">
    <property type="nucleotide sequence ID" value="NZ_AP018052.1"/>
</dbReference>
<keyword evidence="5 11" id="KW-0653">Protein transport</keyword>
<keyword evidence="7 11" id="KW-0811">Translocation</keyword>
<dbReference type="Pfam" id="PF21760">
    <property type="entry name" value="SecD_1st"/>
    <property type="match status" value="1"/>
</dbReference>
<comment type="subunit">
    <text evidence="11">Forms a complex with SecF. Part of the essential Sec protein translocation apparatus which comprises SecA, SecYEG and auxiliary proteins SecDF-YajC and YidC.</text>
</comment>
<evidence type="ECO:0000259" key="12">
    <source>
        <dbReference type="Pfam" id="PF02355"/>
    </source>
</evidence>
<dbReference type="HAMAP" id="MF_01463_B">
    <property type="entry name" value="SecD_B"/>
    <property type="match status" value="1"/>
</dbReference>
<dbReference type="Gene3D" id="3.30.70.260">
    <property type="match status" value="1"/>
</dbReference>
<reference evidence="16 17" key="1">
    <citation type="submission" date="2017-05" db="EMBL/GenBank/DDBJ databases">
        <title>Thiocyanate degradation by Thiohalobacter thiocyanaticus FOKN1.</title>
        <authorList>
            <person name="Oshiki M."/>
            <person name="Fukushima T."/>
            <person name="Kawano S."/>
            <person name="Nakagawa J."/>
        </authorList>
    </citation>
    <scope>NUCLEOTIDE SEQUENCE [LARGE SCALE GENOMIC DNA]</scope>
    <source>
        <strain evidence="16 17">FOKN1</strain>
    </source>
</reference>
<dbReference type="FunFam" id="1.20.1640.10:FF:000004">
    <property type="entry name" value="Protein translocase subunit SecD"/>
    <property type="match status" value="1"/>
</dbReference>
<dbReference type="InterPro" id="IPR054384">
    <property type="entry name" value="SecDF_P1_head"/>
</dbReference>
<dbReference type="Gene3D" id="1.20.1640.10">
    <property type="entry name" value="Multidrug efflux transporter AcrB transmembrane domain"/>
    <property type="match status" value="1"/>
</dbReference>
<dbReference type="InterPro" id="IPR055344">
    <property type="entry name" value="SecD_SecF_C_bact"/>
</dbReference>
<evidence type="ECO:0000256" key="2">
    <source>
        <dbReference type="ARBA" id="ARBA00022448"/>
    </source>
</evidence>
<sequence length="621" mass="68147">MINRYPLWKYLLILVIALVGVIYALPNLYGEDPAIQVSASRSEQVDAGIADLVRTTLREEGIEPKSVEVLDERLLVRFRRTEEQLEAADLVQVALGGDFVVALNLASAEPEWLTALNAKPMYLGLDLRGGVHFLLEVDMEAAVAQAEQRYVDDFRGFLRRLDDPIRYITIGRKDDTIVARFRTAGEQQAALSELEDEFGDLDFTAETSGEDHQVVARIPEAQLREIRNFALQQNITTLRNRVNELGVAEPVIQQQGDRRIVVQLPGVQDTARAKEILGATATLEFRLVDEKHDPYDAAETGRAPIGTELYRTRDGQPVLLERRVIVTGDRITNASSGFDQDTGGSAVFINLDGAGANQMQAATRDNIGRPMAVLFIENKVDTREVDGELVKEKRTIKEVINIATIRDQLSRRFQITGLDSTNEARDLALLLRAGALAAPIEIIEERTVGPSMGRENVEQGQLSVLIGFVCVLIFMAIYYKAFGLVANVALTLNLVLIVAVLSMLQATLTLPGIAGIVLTVGMAVDANVLIYERIREEIRNGNSPQSSIHSGYEKAFSTIADANITTLIAAIVLFSFGTGPVKGFAVTLSIGIVTSMFTAIMGTRALVNLVYGSRRLQKLSI</sequence>
<dbReference type="PANTHER" id="PTHR30081">
    <property type="entry name" value="PROTEIN-EXPORT MEMBRANE PROTEIN SEC"/>
    <property type="match status" value="1"/>
</dbReference>
<feature type="domain" description="Protein translocase subunit SecDF P1" evidence="14">
    <location>
        <begin position="231"/>
        <end position="290"/>
    </location>
</feature>
<dbReference type="GO" id="GO:0043952">
    <property type="term" value="P:protein transport by the Sec complex"/>
    <property type="evidence" value="ECO:0007669"/>
    <property type="project" value="UniProtKB-UniRule"/>
</dbReference>
<evidence type="ECO:0000256" key="5">
    <source>
        <dbReference type="ARBA" id="ARBA00022927"/>
    </source>
</evidence>
<keyword evidence="8 11" id="KW-0472">Membrane</keyword>
<feature type="domain" description="SecD export protein N-terminal TM" evidence="13">
    <location>
        <begin position="2"/>
        <end position="103"/>
    </location>
</feature>
<keyword evidence="2 11" id="KW-0813">Transport</keyword>
<evidence type="ECO:0000256" key="8">
    <source>
        <dbReference type="ARBA" id="ARBA00023136"/>
    </source>
</evidence>
<evidence type="ECO:0000313" key="16">
    <source>
        <dbReference type="EMBL" id="BAZ93923.1"/>
    </source>
</evidence>
<feature type="domain" description="SecDF P1 head subdomain" evidence="15">
    <location>
        <begin position="308"/>
        <end position="438"/>
    </location>
</feature>
<comment type="caution">
    <text evidence="11">Lacks conserved residue(s) required for the propagation of feature annotation.</text>
</comment>
<evidence type="ECO:0000313" key="17">
    <source>
        <dbReference type="Proteomes" id="UP000218765"/>
    </source>
</evidence>
<evidence type="ECO:0000256" key="4">
    <source>
        <dbReference type="ARBA" id="ARBA00022692"/>
    </source>
</evidence>
<feature type="transmembrane region" description="Helical" evidence="11">
    <location>
        <begin position="510"/>
        <end position="534"/>
    </location>
</feature>
<keyword evidence="17" id="KW-1185">Reference proteome</keyword>
<dbReference type="Pfam" id="PF07549">
    <property type="entry name" value="Sec_GG"/>
    <property type="match status" value="1"/>
</dbReference>
<evidence type="ECO:0000259" key="14">
    <source>
        <dbReference type="Pfam" id="PF21760"/>
    </source>
</evidence>
<dbReference type="NCBIfam" id="TIGR01129">
    <property type="entry name" value="secD"/>
    <property type="match status" value="1"/>
</dbReference>
<evidence type="ECO:0000256" key="9">
    <source>
        <dbReference type="ARBA" id="ARBA00060774"/>
    </source>
</evidence>
<dbReference type="InterPro" id="IPR005791">
    <property type="entry name" value="SecD"/>
</dbReference>
<feature type="transmembrane region" description="Helical" evidence="11">
    <location>
        <begin position="555"/>
        <end position="576"/>
    </location>
</feature>
<comment type="similarity">
    <text evidence="9 11">Belongs to the SecD/SecF family. SecD subfamily.</text>
</comment>
<comment type="function">
    <text evidence="11">Part of the Sec protein translocase complex. Interacts with the SecYEG preprotein conducting channel. SecDF uses the proton motive force (PMF) to complete protein translocation after the ATP-dependent function of SecA.</text>
</comment>
<dbReference type="OrthoDB" id="9805019at2"/>
<dbReference type="GO" id="GO:0006605">
    <property type="term" value="P:protein targeting"/>
    <property type="evidence" value="ECO:0007669"/>
    <property type="project" value="UniProtKB-UniRule"/>
</dbReference>
<dbReference type="Gene3D" id="3.30.70.3400">
    <property type="match status" value="1"/>
</dbReference>
<dbReference type="FunFam" id="3.30.70.3400:FF:000003">
    <property type="entry name" value="Preprotein translocase subunit SecD"/>
    <property type="match status" value="1"/>
</dbReference>
<dbReference type="GO" id="GO:0005886">
    <property type="term" value="C:plasma membrane"/>
    <property type="evidence" value="ECO:0007669"/>
    <property type="project" value="UniProtKB-SubCell"/>
</dbReference>
<evidence type="ECO:0000256" key="7">
    <source>
        <dbReference type="ARBA" id="ARBA00023010"/>
    </source>
</evidence>
<evidence type="ECO:0000256" key="6">
    <source>
        <dbReference type="ARBA" id="ARBA00022989"/>
    </source>
</evidence>
<evidence type="ECO:0000256" key="3">
    <source>
        <dbReference type="ARBA" id="ARBA00022475"/>
    </source>
</evidence>
<dbReference type="KEGG" id="ttc:FOKN1_1528"/>
<keyword evidence="4 11" id="KW-0812">Transmembrane</keyword>
<dbReference type="Pfam" id="PF02355">
    <property type="entry name" value="SecD_SecF_C"/>
    <property type="match status" value="1"/>
</dbReference>
<dbReference type="NCBIfam" id="TIGR00916">
    <property type="entry name" value="2A0604s01"/>
    <property type="match status" value="1"/>
</dbReference>
<dbReference type="InterPro" id="IPR048634">
    <property type="entry name" value="SecD_SecF_C"/>
</dbReference>
<dbReference type="GO" id="GO:0065002">
    <property type="term" value="P:intracellular protein transmembrane transport"/>
    <property type="evidence" value="ECO:0007669"/>
    <property type="project" value="UniProtKB-UniRule"/>
</dbReference>
<protein>
    <recommendedName>
        <fullName evidence="10 11">Protein translocase subunit SecD</fullName>
    </recommendedName>
</protein>
<dbReference type="InterPro" id="IPR048631">
    <property type="entry name" value="SecD_1st"/>
</dbReference>
<dbReference type="SUPFAM" id="SSF82866">
    <property type="entry name" value="Multidrug efflux transporter AcrB transmembrane domain"/>
    <property type="match status" value="1"/>
</dbReference>
<dbReference type="Gene3D" id="3.30.1360.200">
    <property type="match status" value="1"/>
</dbReference>
<feature type="transmembrane region" description="Helical" evidence="11">
    <location>
        <begin position="588"/>
        <end position="611"/>
    </location>
</feature>
<dbReference type="AlphaFoldDB" id="A0A1Z4VR13"/>
<dbReference type="InterPro" id="IPR022646">
    <property type="entry name" value="SecD/SecF_CS"/>
</dbReference>
<evidence type="ECO:0000256" key="10">
    <source>
        <dbReference type="ARBA" id="ARBA00068220"/>
    </source>
</evidence>
<keyword evidence="3 11" id="KW-1003">Cell membrane</keyword>
<dbReference type="GO" id="GO:0015450">
    <property type="term" value="F:protein-transporting ATPase activity"/>
    <property type="evidence" value="ECO:0007669"/>
    <property type="project" value="InterPro"/>
</dbReference>
<dbReference type="Pfam" id="PF22599">
    <property type="entry name" value="SecDF_P1_head"/>
    <property type="match status" value="1"/>
</dbReference>
<dbReference type="EMBL" id="AP018052">
    <property type="protein sequence ID" value="BAZ93923.1"/>
    <property type="molecule type" value="Genomic_DNA"/>
</dbReference>
<dbReference type="FunFam" id="3.30.1360.200:FF:000001">
    <property type="entry name" value="Protein translocase subunit SecD"/>
    <property type="match status" value="1"/>
</dbReference>
<feature type="transmembrane region" description="Helical" evidence="11">
    <location>
        <begin position="460"/>
        <end position="479"/>
    </location>
</feature>
<dbReference type="InterPro" id="IPR027398">
    <property type="entry name" value="SecD-TM"/>
</dbReference>
<dbReference type="Proteomes" id="UP000218765">
    <property type="component" value="Chromosome"/>
</dbReference>
<feature type="domain" description="Protein export membrane protein SecD/SecF C-terminal" evidence="12">
    <location>
        <begin position="439"/>
        <end position="605"/>
    </location>
</feature>
<dbReference type="PANTHER" id="PTHR30081:SF1">
    <property type="entry name" value="PROTEIN TRANSLOCASE SUBUNIT SECD"/>
    <property type="match status" value="1"/>
</dbReference>
<feature type="transmembrane region" description="Helical" evidence="11">
    <location>
        <begin position="484"/>
        <end position="504"/>
    </location>
</feature>
<evidence type="ECO:0000256" key="11">
    <source>
        <dbReference type="HAMAP-Rule" id="MF_01463"/>
    </source>
</evidence>